<dbReference type="InterPro" id="IPR004788">
    <property type="entry name" value="Ribose5P_isomerase_type_A"/>
</dbReference>
<dbReference type="RefSeq" id="WP_121150262.1">
    <property type="nucleotide sequence ID" value="NZ_CP032827.1"/>
</dbReference>
<dbReference type="NCBIfam" id="NF001924">
    <property type="entry name" value="PRK00702.1"/>
    <property type="match status" value="1"/>
</dbReference>
<comment type="subunit">
    <text evidence="3">Homodimer.</text>
</comment>
<keyword evidence="5" id="KW-1185">Reference proteome</keyword>
<comment type="catalytic activity">
    <reaction evidence="1 3">
        <text>aldehydo-D-ribose 5-phosphate = D-ribulose 5-phosphate</text>
        <dbReference type="Rhea" id="RHEA:14657"/>
        <dbReference type="ChEBI" id="CHEBI:58121"/>
        <dbReference type="ChEBI" id="CHEBI:58273"/>
        <dbReference type="EC" id="5.3.1.6"/>
    </reaction>
</comment>
<reference evidence="4 5" key="1">
    <citation type="submission" date="2018-09" db="EMBL/GenBank/DDBJ databases">
        <title>Sphingomonas peninsula sp. nov., isolated from fildes peninsula, Antarctic soil.</title>
        <authorList>
            <person name="Yingchao G."/>
        </authorList>
    </citation>
    <scope>NUCLEOTIDE SEQUENCE [LARGE SCALE GENOMIC DNA]</scope>
    <source>
        <strain evidence="4 5">YZ-8</strain>
        <plasmid evidence="4 5">unnamed2</plasmid>
    </source>
</reference>
<dbReference type="AlphaFoldDB" id="A0A494TBK7"/>
<dbReference type="SUPFAM" id="SSF75445">
    <property type="entry name" value="D-ribose-5-phosphate isomerase (RpiA), lid domain"/>
    <property type="match status" value="1"/>
</dbReference>
<dbReference type="CDD" id="cd01398">
    <property type="entry name" value="RPI_A"/>
    <property type="match status" value="1"/>
</dbReference>
<name>A0A494TBK7_SPHPE</name>
<dbReference type="InterPro" id="IPR037171">
    <property type="entry name" value="NagB/RpiA_transferase-like"/>
</dbReference>
<feature type="binding site" evidence="3">
    <location>
        <begin position="110"/>
        <end position="113"/>
    </location>
    <ligand>
        <name>substrate</name>
    </ligand>
</feature>
<evidence type="ECO:0000313" key="4">
    <source>
        <dbReference type="EMBL" id="AYJ84573.1"/>
    </source>
</evidence>
<dbReference type="OrthoDB" id="5870696at2"/>
<comment type="pathway">
    <text evidence="3">Carbohydrate degradation; pentose phosphate pathway; D-ribose 5-phosphate from D-ribulose 5-phosphate (non-oxidative stage): step 1/1.</text>
</comment>
<dbReference type="GO" id="GO:0009052">
    <property type="term" value="P:pentose-phosphate shunt, non-oxidative branch"/>
    <property type="evidence" value="ECO:0007669"/>
    <property type="project" value="UniProtKB-UniRule"/>
</dbReference>
<sequence>MIESKKPMASLGDTAHRFKQQAGEQAASLVQSGMVIGLGTGSTAIFATRRVAARIHSGDLSGIVAIATSRASETAARCLGIPMLTDDIPREIDLTIDGADEVDPAMNLIKGGGGALLREKIVAQASRREIIVVDAGKLSPRLGTHWLLPVEVLEFGWRSQLRLLESLGAIVTPRIADDNLYRTDQGNIILDSRFGPIPDPTGLAGKLEAHAGLVGHGLFIGLASDVIVAGEAGIRHLHRGVEQAVD</sequence>
<protein>
    <recommendedName>
        <fullName evidence="3">Ribose-5-phosphate isomerase A</fullName>
        <ecNumber evidence="3">5.3.1.6</ecNumber>
    </recommendedName>
    <alternativeName>
        <fullName evidence="3">Phosphoriboisomerase A</fullName>
        <shortName evidence="3">PRI</shortName>
    </alternativeName>
</protein>
<accession>A0A494TBK7</accession>
<proteinExistence type="inferred from homology"/>
<evidence type="ECO:0000256" key="3">
    <source>
        <dbReference type="HAMAP-Rule" id="MF_00170"/>
    </source>
</evidence>
<dbReference type="Gene3D" id="3.30.70.260">
    <property type="match status" value="1"/>
</dbReference>
<evidence type="ECO:0000313" key="5">
    <source>
        <dbReference type="Proteomes" id="UP000276254"/>
    </source>
</evidence>
<dbReference type="EC" id="5.3.1.6" evidence="3"/>
<feature type="active site" description="Proton acceptor" evidence="3">
    <location>
        <position position="119"/>
    </location>
</feature>
<feature type="binding site" evidence="3">
    <location>
        <begin position="40"/>
        <end position="43"/>
    </location>
    <ligand>
        <name>substrate</name>
    </ligand>
</feature>
<feature type="binding site" evidence="3">
    <location>
        <begin position="97"/>
        <end position="100"/>
    </location>
    <ligand>
        <name>substrate</name>
    </ligand>
</feature>
<dbReference type="EMBL" id="CP032827">
    <property type="protein sequence ID" value="AYJ84573.1"/>
    <property type="molecule type" value="Genomic_DNA"/>
</dbReference>
<dbReference type="PANTHER" id="PTHR43748:SF3">
    <property type="entry name" value="RIBOSE-5-PHOSPHATE ISOMERASE 3, CHLOROPLASTIC-RELATED"/>
    <property type="match status" value="1"/>
</dbReference>
<dbReference type="Proteomes" id="UP000276254">
    <property type="component" value="Plasmid unnamed2"/>
</dbReference>
<organism evidence="4 5">
    <name type="scientific">Sphingomonas paeninsulae</name>
    <dbReference type="NCBI Taxonomy" id="2319844"/>
    <lineage>
        <taxon>Bacteria</taxon>
        <taxon>Pseudomonadati</taxon>
        <taxon>Pseudomonadota</taxon>
        <taxon>Alphaproteobacteria</taxon>
        <taxon>Sphingomonadales</taxon>
        <taxon>Sphingomonadaceae</taxon>
        <taxon>Sphingomonas</taxon>
    </lineage>
</organism>
<dbReference type="FunFam" id="3.40.50.1360:FF:000001">
    <property type="entry name" value="Ribose-5-phosphate isomerase A"/>
    <property type="match status" value="1"/>
</dbReference>
<dbReference type="KEGG" id="spha:D3Y57_00140"/>
<dbReference type="Gene3D" id="3.40.50.1360">
    <property type="match status" value="1"/>
</dbReference>
<dbReference type="InterPro" id="IPR050262">
    <property type="entry name" value="Ribose-5P_isomerase"/>
</dbReference>
<dbReference type="InterPro" id="IPR020672">
    <property type="entry name" value="Ribose5P_isomerase_typA_subgr"/>
</dbReference>
<dbReference type="HAMAP" id="MF_00170">
    <property type="entry name" value="Rib_5P_isom_A"/>
    <property type="match status" value="1"/>
</dbReference>
<dbReference type="PANTHER" id="PTHR43748">
    <property type="entry name" value="RIBOSE-5-PHOSPHATE ISOMERASE 3, CHLOROPLASTIC-RELATED"/>
    <property type="match status" value="1"/>
</dbReference>
<evidence type="ECO:0000256" key="1">
    <source>
        <dbReference type="ARBA" id="ARBA00001713"/>
    </source>
</evidence>
<feature type="binding site" evidence="3">
    <location>
        <position position="137"/>
    </location>
    <ligand>
        <name>substrate</name>
    </ligand>
</feature>
<dbReference type="Pfam" id="PF06026">
    <property type="entry name" value="Rib_5-P_isom_A"/>
    <property type="match status" value="1"/>
</dbReference>
<dbReference type="SUPFAM" id="SSF100950">
    <property type="entry name" value="NagB/RpiA/CoA transferase-like"/>
    <property type="match status" value="1"/>
</dbReference>
<gene>
    <name evidence="3 4" type="primary">rpiA</name>
    <name evidence="4" type="ORF">D3Y57_00140</name>
</gene>
<comment type="function">
    <text evidence="3">Catalyzes the reversible conversion of ribose-5-phosphate to ribulose 5-phosphate.</text>
</comment>
<dbReference type="NCBIfam" id="TIGR00021">
    <property type="entry name" value="rpiA"/>
    <property type="match status" value="1"/>
</dbReference>
<dbReference type="GO" id="GO:0004751">
    <property type="term" value="F:ribose-5-phosphate isomerase activity"/>
    <property type="evidence" value="ECO:0007669"/>
    <property type="project" value="UniProtKB-UniRule"/>
</dbReference>
<dbReference type="UniPathway" id="UPA00115">
    <property type="reaction ID" value="UER00412"/>
</dbReference>
<geneLocation type="plasmid" evidence="4">
    <name>unnamed2</name>
</geneLocation>
<keyword evidence="2 3" id="KW-0413">Isomerase</keyword>
<comment type="similarity">
    <text evidence="3">Belongs to the ribose 5-phosphate isomerase family.</text>
</comment>
<evidence type="ECO:0000256" key="2">
    <source>
        <dbReference type="ARBA" id="ARBA00023235"/>
    </source>
</evidence>
<keyword evidence="4" id="KW-0614">Plasmid</keyword>